<comment type="catalytic activity">
    <reaction evidence="6">
        <text>L-aspartate + NAD(+) + H2O = oxaloacetate + NH4(+) + NADH + H(+)</text>
        <dbReference type="Rhea" id="RHEA:11788"/>
        <dbReference type="ChEBI" id="CHEBI:15377"/>
        <dbReference type="ChEBI" id="CHEBI:15378"/>
        <dbReference type="ChEBI" id="CHEBI:16452"/>
        <dbReference type="ChEBI" id="CHEBI:28938"/>
        <dbReference type="ChEBI" id="CHEBI:29991"/>
        <dbReference type="ChEBI" id="CHEBI:57540"/>
        <dbReference type="ChEBI" id="CHEBI:57945"/>
        <dbReference type="EC" id="1.4.1.21"/>
    </reaction>
</comment>
<gene>
    <name evidence="6 9" type="primary">nadX</name>
    <name evidence="9" type="ORF">LA5096_00624</name>
</gene>
<comment type="catalytic activity">
    <reaction evidence="6">
        <text>L-aspartate + NADP(+) + H2O = oxaloacetate + NH4(+) + NADPH + H(+)</text>
        <dbReference type="Rhea" id="RHEA:11784"/>
        <dbReference type="ChEBI" id="CHEBI:15377"/>
        <dbReference type="ChEBI" id="CHEBI:15378"/>
        <dbReference type="ChEBI" id="CHEBI:16452"/>
        <dbReference type="ChEBI" id="CHEBI:28938"/>
        <dbReference type="ChEBI" id="CHEBI:29991"/>
        <dbReference type="ChEBI" id="CHEBI:57783"/>
        <dbReference type="ChEBI" id="CHEBI:58349"/>
        <dbReference type="EC" id="1.4.1.21"/>
    </reaction>
</comment>
<feature type="binding site" evidence="6">
    <location>
        <position position="186"/>
    </location>
    <ligand>
        <name>NAD(+)</name>
        <dbReference type="ChEBI" id="CHEBI:57540"/>
    </ligand>
</feature>
<dbReference type="Gene3D" id="3.40.50.720">
    <property type="entry name" value="NAD(P)-binding Rossmann-like Domain"/>
    <property type="match status" value="1"/>
</dbReference>
<evidence type="ECO:0000256" key="6">
    <source>
        <dbReference type="HAMAP-Rule" id="MF_01265"/>
    </source>
</evidence>
<sequence>MKIALIGNGAIAHFVKQQLTTRGHHVAALLLRADRVSDVAAEGQLLEIVGSVDELPEEIEHVIDCAGHTGLRDYGPQVLRSHRDLTTVSIGALADEKLSGTLKEAAQEGESCLHLASGAIGALDCLRAARVGRLDCVRYTGCKPPEGWLGSPAGTKLDLNALQGEARTHFKGSARAAAIEYPKNANVAAAVALSGVGFDRTEVELIADPNLSQNVHEIFAEGEFGEFRFQISGHTLADNPRSAALAAMSVISSLEQQTGRLVF</sequence>
<dbReference type="Pfam" id="PF03447">
    <property type="entry name" value="NAD_binding_3"/>
    <property type="match status" value="1"/>
</dbReference>
<dbReference type="InterPro" id="IPR011182">
    <property type="entry name" value="L-Asp_DH"/>
</dbReference>
<feature type="active site" evidence="6">
    <location>
        <position position="216"/>
    </location>
</feature>
<keyword evidence="5 6" id="KW-0520">NAD</keyword>
<dbReference type="OrthoDB" id="8456681at2"/>
<dbReference type="Gene3D" id="3.30.360.10">
    <property type="entry name" value="Dihydrodipicolinate Reductase, domain 2"/>
    <property type="match status" value="1"/>
</dbReference>
<dbReference type="RefSeq" id="WP_055116621.1">
    <property type="nucleotide sequence ID" value="NZ_CXWA01000003.1"/>
</dbReference>
<dbReference type="NCBIfam" id="NF009828">
    <property type="entry name" value="PRK13303.1-3"/>
    <property type="match status" value="1"/>
</dbReference>
<dbReference type="InterPro" id="IPR002811">
    <property type="entry name" value="Asp_DH"/>
</dbReference>
<dbReference type="UniPathway" id="UPA00253">
    <property type="reaction ID" value="UER00456"/>
</dbReference>
<dbReference type="HAMAP" id="MF_01265">
    <property type="entry name" value="NadX"/>
    <property type="match status" value="1"/>
</dbReference>
<dbReference type="SUPFAM" id="SSF51735">
    <property type="entry name" value="NAD(P)-binding Rossmann-fold domains"/>
    <property type="match status" value="1"/>
</dbReference>
<dbReference type="EMBL" id="CXWC01000001">
    <property type="protein sequence ID" value="CTQ65060.1"/>
    <property type="molecule type" value="Genomic_DNA"/>
</dbReference>
<dbReference type="AlphaFoldDB" id="A0A0M7AJY5"/>
<evidence type="ECO:0000259" key="7">
    <source>
        <dbReference type="Pfam" id="PF01958"/>
    </source>
</evidence>
<dbReference type="Proteomes" id="UP000049983">
    <property type="component" value="Unassembled WGS sequence"/>
</dbReference>
<dbReference type="EC" id="1.4.1.21" evidence="6"/>
<dbReference type="GO" id="GO:0016639">
    <property type="term" value="F:oxidoreductase activity, acting on the CH-NH2 group of donors, NAD or NADP as acceptor"/>
    <property type="evidence" value="ECO:0007669"/>
    <property type="project" value="UniProtKB-UniRule"/>
</dbReference>
<evidence type="ECO:0000256" key="4">
    <source>
        <dbReference type="ARBA" id="ARBA00023002"/>
    </source>
</evidence>
<dbReference type="InterPro" id="IPR020626">
    <property type="entry name" value="Asp_DH_prok"/>
</dbReference>
<dbReference type="Pfam" id="PF01958">
    <property type="entry name" value="Asp_DH_C"/>
    <property type="match status" value="1"/>
</dbReference>
<evidence type="ECO:0000259" key="8">
    <source>
        <dbReference type="Pfam" id="PF03447"/>
    </source>
</evidence>
<name>A0A0M7AJY5_9HYPH</name>
<feature type="domain" description="Aspartate/homoserine dehydrogenase NAD-binding" evidence="8">
    <location>
        <begin position="7"/>
        <end position="112"/>
    </location>
</feature>
<keyword evidence="3 6" id="KW-0521">NADP</keyword>
<dbReference type="GO" id="GO:0051287">
    <property type="term" value="F:NAD binding"/>
    <property type="evidence" value="ECO:0007669"/>
    <property type="project" value="UniProtKB-UniRule"/>
</dbReference>
<dbReference type="SUPFAM" id="SSF55347">
    <property type="entry name" value="Glyceraldehyde-3-phosphate dehydrogenase-like, C-terminal domain"/>
    <property type="match status" value="1"/>
</dbReference>
<dbReference type="GeneID" id="97668071"/>
<dbReference type="GO" id="GO:0033735">
    <property type="term" value="F:aspartate dehydrogenase [NAD(P)+] activity"/>
    <property type="evidence" value="ECO:0007669"/>
    <property type="project" value="UniProtKB-EC"/>
</dbReference>
<comment type="pathway">
    <text evidence="6">Cofactor biosynthesis; NAD(+) biosynthesis; iminoaspartate from L-aspartate (dehydrogenase route): step 1/1.</text>
</comment>
<protein>
    <recommendedName>
        <fullName evidence="6">L-aspartate dehydrogenase</fullName>
        <ecNumber evidence="6">1.4.1.21</ecNumber>
    </recommendedName>
</protein>
<reference evidence="10" key="1">
    <citation type="submission" date="2015-07" db="EMBL/GenBank/DDBJ databases">
        <authorList>
            <person name="Rodrigo-Torres Lidia"/>
            <person name="Arahal R.David."/>
        </authorList>
    </citation>
    <scope>NUCLEOTIDE SEQUENCE [LARGE SCALE GENOMIC DNA]</scope>
    <source>
        <strain evidence="10">CECT 5096</strain>
    </source>
</reference>
<dbReference type="GO" id="GO:0009435">
    <property type="term" value="P:NAD+ biosynthetic process"/>
    <property type="evidence" value="ECO:0007669"/>
    <property type="project" value="UniProtKB-UniRule"/>
</dbReference>
<dbReference type="PIRSF" id="PIRSF005227">
    <property type="entry name" value="Asp_dh_NAD_syn"/>
    <property type="match status" value="1"/>
</dbReference>
<accession>A0A0M7AJY5</accession>
<evidence type="ECO:0000256" key="3">
    <source>
        <dbReference type="ARBA" id="ARBA00022857"/>
    </source>
</evidence>
<feature type="domain" description="Aspartate dehydrogenase" evidence="7">
    <location>
        <begin position="165"/>
        <end position="251"/>
    </location>
</feature>
<dbReference type="PANTHER" id="PTHR31873">
    <property type="entry name" value="L-ASPARTATE DEHYDROGENASE-RELATED"/>
    <property type="match status" value="1"/>
</dbReference>
<comment type="similarity">
    <text evidence="1 6">Belongs to the L-aspartate dehydrogenase family.</text>
</comment>
<keyword evidence="2 6" id="KW-0662">Pyridine nucleotide biosynthesis</keyword>
<organism evidence="9 10">
    <name type="scientific">Roseibium album</name>
    <dbReference type="NCBI Taxonomy" id="311410"/>
    <lineage>
        <taxon>Bacteria</taxon>
        <taxon>Pseudomonadati</taxon>
        <taxon>Pseudomonadota</taxon>
        <taxon>Alphaproteobacteria</taxon>
        <taxon>Hyphomicrobiales</taxon>
        <taxon>Stappiaceae</taxon>
        <taxon>Roseibium</taxon>
    </lineage>
</organism>
<dbReference type="PANTHER" id="PTHR31873:SF6">
    <property type="entry name" value="ASPARTATE DEHYDROGENASE DOMAIN-CONTAINING PROTEIN"/>
    <property type="match status" value="1"/>
</dbReference>
<comment type="miscellaneous">
    <text evidence="6">The iminoaspartate product is unstable in aqueous solution and can decompose to oxaloacetate and ammonia.</text>
</comment>
<dbReference type="STRING" id="311410.LA5095_03258"/>
<dbReference type="GO" id="GO:0050661">
    <property type="term" value="F:NADP binding"/>
    <property type="evidence" value="ECO:0007669"/>
    <property type="project" value="UniProtKB-UniRule"/>
</dbReference>
<proteinExistence type="inferred from homology"/>
<keyword evidence="4 6" id="KW-0560">Oxidoreductase</keyword>
<keyword evidence="10" id="KW-1185">Reference proteome</keyword>
<evidence type="ECO:0000313" key="9">
    <source>
        <dbReference type="EMBL" id="CTQ65060.1"/>
    </source>
</evidence>
<evidence type="ECO:0000256" key="1">
    <source>
        <dbReference type="ARBA" id="ARBA00008331"/>
    </source>
</evidence>
<dbReference type="InterPro" id="IPR036291">
    <property type="entry name" value="NAD(P)-bd_dom_sf"/>
</dbReference>
<dbReference type="InterPro" id="IPR005106">
    <property type="entry name" value="Asp/hSer_DH_NAD-bd"/>
</dbReference>
<evidence type="ECO:0000313" key="10">
    <source>
        <dbReference type="Proteomes" id="UP000049983"/>
    </source>
</evidence>
<feature type="binding site" evidence="6">
    <location>
        <position position="119"/>
    </location>
    <ligand>
        <name>NAD(+)</name>
        <dbReference type="ChEBI" id="CHEBI:57540"/>
    </ligand>
</feature>
<comment type="function">
    <text evidence="6">Specifically catalyzes the NAD or NADP-dependent dehydrogenation of L-aspartate to iminoaspartate.</text>
</comment>
<evidence type="ECO:0000256" key="5">
    <source>
        <dbReference type="ARBA" id="ARBA00023027"/>
    </source>
</evidence>
<evidence type="ECO:0000256" key="2">
    <source>
        <dbReference type="ARBA" id="ARBA00022642"/>
    </source>
</evidence>